<keyword evidence="19" id="KW-1185">Reference proteome</keyword>
<dbReference type="Pfam" id="PF08769">
    <property type="entry name" value="Spo0A_C"/>
    <property type="match status" value="1"/>
</dbReference>
<dbReference type="GO" id="GO:0042173">
    <property type="term" value="P:regulation of sporulation resulting in formation of a cellular spore"/>
    <property type="evidence" value="ECO:0007669"/>
    <property type="project" value="InterPro"/>
</dbReference>
<organism evidence="18 19">
    <name type="scientific">Hathewaya proteolytica DSM 3090</name>
    <dbReference type="NCBI Taxonomy" id="1121331"/>
    <lineage>
        <taxon>Bacteria</taxon>
        <taxon>Bacillati</taxon>
        <taxon>Bacillota</taxon>
        <taxon>Clostridia</taxon>
        <taxon>Eubacteriales</taxon>
        <taxon>Clostridiaceae</taxon>
        <taxon>Hathewaya</taxon>
    </lineage>
</organism>
<dbReference type="GO" id="GO:0005509">
    <property type="term" value="F:calcium ion binding"/>
    <property type="evidence" value="ECO:0007669"/>
    <property type="project" value="UniProtKB-UniRule"/>
</dbReference>
<keyword evidence="3 14" id="KW-0963">Cytoplasm</keyword>
<dbReference type="GO" id="GO:0030435">
    <property type="term" value="P:sporulation resulting in formation of a cellular spore"/>
    <property type="evidence" value="ECO:0007669"/>
    <property type="project" value="UniProtKB-UniRule"/>
</dbReference>
<accession>A0A1M6L3P9</accession>
<evidence type="ECO:0000259" key="17">
    <source>
        <dbReference type="PROSITE" id="PS50110"/>
    </source>
</evidence>
<evidence type="ECO:0000256" key="16">
    <source>
        <dbReference type="PROSITE-ProRule" id="PRU00169"/>
    </source>
</evidence>
<keyword evidence="8 14" id="KW-0902">Two-component regulatory system</keyword>
<keyword evidence="6 14" id="KW-0106">Calcium</keyword>
<evidence type="ECO:0000256" key="11">
    <source>
        <dbReference type="ARBA" id="ARBA00023159"/>
    </source>
</evidence>
<gene>
    <name evidence="18" type="ORF">SAMN02745248_00610</name>
</gene>
<reference evidence="18 19" key="1">
    <citation type="submission" date="2016-11" db="EMBL/GenBank/DDBJ databases">
        <authorList>
            <person name="Jaros S."/>
            <person name="Januszkiewicz K."/>
            <person name="Wedrychowicz H."/>
        </authorList>
    </citation>
    <scope>NUCLEOTIDE SEQUENCE [LARGE SCALE GENOMIC DNA]</scope>
    <source>
        <strain evidence="18 19">DSM 3090</strain>
    </source>
</reference>
<proteinExistence type="predicted"/>
<dbReference type="AlphaFoldDB" id="A0A1M6L3P9"/>
<sequence>MCDEKKISVVIADDNREFSSILNDYLSSEDDIVVSGIAKDGFEALRLVEEQSPDLLILDIIMPRLDGLGVLENLNMMDLESKPQIMVLSAVGQDKITQRAIELGACYYVVKPFDMSLLTERIRQMFSSSMDSIPIYKKQDSVPQERKTSFSMTEKKSKDTEMDMGTKITNIIHEIGVPAHIKGYMYLRDAITLVTENMGLLSAVTKELYPSIARKYNTTPSRVERAIRHAIEVAWARGRVDTINNLFGYTVNNGKGKPTNSEFIAIVADKLRMENKVS</sequence>
<dbReference type="InterPro" id="IPR014879">
    <property type="entry name" value="Spo0A_C"/>
</dbReference>
<evidence type="ECO:0000256" key="4">
    <source>
        <dbReference type="ARBA" id="ARBA00022491"/>
    </source>
</evidence>
<evidence type="ECO:0000313" key="18">
    <source>
        <dbReference type="EMBL" id="SHJ65838.1"/>
    </source>
</evidence>
<evidence type="ECO:0000256" key="8">
    <source>
        <dbReference type="ARBA" id="ARBA00023012"/>
    </source>
</evidence>
<dbReference type="NCBIfam" id="TIGR02875">
    <property type="entry name" value="spore_0_A"/>
    <property type="match status" value="1"/>
</dbReference>
<evidence type="ECO:0000256" key="14">
    <source>
        <dbReference type="PIRNR" id="PIRNR002937"/>
    </source>
</evidence>
<evidence type="ECO:0000256" key="2">
    <source>
        <dbReference type="ARBA" id="ARBA00018672"/>
    </source>
</evidence>
<evidence type="ECO:0000256" key="9">
    <source>
        <dbReference type="ARBA" id="ARBA00023015"/>
    </source>
</evidence>
<evidence type="ECO:0000256" key="6">
    <source>
        <dbReference type="ARBA" id="ARBA00022837"/>
    </source>
</evidence>
<keyword evidence="5 16" id="KW-0597">Phosphoprotein</keyword>
<evidence type="ECO:0000256" key="3">
    <source>
        <dbReference type="ARBA" id="ARBA00022490"/>
    </source>
</evidence>
<evidence type="ECO:0000313" key="19">
    <source>
        <dbReference type="Proteomes" id="UP000183952"/>
    </source>
</evidence>
<evidence type="ECO:0000256" key="13">
    <source>
        <dbReference type="ARBA" id="ARBA00024867"/>
    </source>
</evidence>
<dbReference type="InterPro" id="IPR001789">
    <property type="entry name" value="Sig_transdc_resp-reg_receiver"/>
</dbReference>
<feature type="binding site" evidence="15">
    <location>
        <position position="14"/>
    </location>
    <ligand>
        <name>Ca(2+)</name>
        <dbReference type="ChEBI" id="CHEBI:29108"/>
    </ligand>
</feature>
<feature type="binding site" evidence="15">
    <location>
        <position position="59"/>
    </location>
    <ligand>
        <name>Ca(2+)</name>
        <dbReference type="ChEBI" id="CHEBI:29108"/>
    </ligand>
</feature>
<keyword evidence="12 14" id="KW-0804">Transcription</keyword>
<keyword evidence="4 14" id="KW-0678">Repressor</keyword>
<keyword evidence="10 14" id="KW-0238">DNA-binding</keyword>
<keyword evidence="11 14" id="KW-0010">Activator</keyword>
<comment type="cofactor">
    <cofactor evidence="14 15">
        <name>Ca(2+)</name>
        <dbReference type="ChEBI" id="CHEBI:29108"/>
    </cofactor>
    <text evidence="14 15">Binds 1 Ca(2+) ion per subunit.</text>
</comment>
<dbReference type="PROSITE" id="PS50110">
    <property type="entry name" value="RESPONSE_REGULATORY"/>
    <property type="match status" value="1"/>
</dbReference>
<dbReference type="Gene3D" id="3.40.50.2300">
    <property type="match status" value="1"/>
</dbReference>
<comment type="function">
    <text evidence="13 14">May play the central regulatory role in sporulation. It may be an element of the effector pathway responsible for the activation of sporulation genes in response to nutritional stress. Spo0A may act in concert with spo0H (a sigma factor) to control the expression of some genes that are critical to the sporulation process.</text>
</comment>
<dbReference type="InterPro" id="IPR012052">
    <property type="entry name" value="Spore_0_A"/>
</dbReference>
<dbReference type="Proteomes" id="UP000183952">
    <property type="component" value="Unassembled WGS sequence"/>
</dbReference>
<comment type="subcellular location">
    <subcellularLocation>
        <location evidence="1 14">Cytoplasm</location>
    </subcellularLocation>
</comment>
<dbReference type="InterPro" id="IPR036388">
    <property type="entry name" value="WH-like_DNA-bd_sf"/>
</dbReference>
<protein>
    <recommendedName>
        <fullName evidence="2 14">Stage 0 sporulation protein A homolog</fullName>
    </recommendedName>
</protein>
<dbReference type="SMART" id="SM00448">
    <property type="entry name" value="REC"/>
    <property type="match status" value="1"/>
</dbReference>
<dbReference type="InterPro" id="IPR016032">
    <property type="entry name" value="Sig_transdc_resp-reg_C-effctor"/>
</dbReference>
<evidence type="ECO:0000256" key="12">
    <source>
        <dbReference type="ARBA" id="ARBA00023163"/>
    </source>
</evidence>
<evidence type="ECO:0000256" key="5">
    <source>
        <dbReference type="ARBA" id="ARBA00022553"/>
    </source>
</evidence>
<dbReference type="GO" id="GO:0000156">
    <property type="term" value="F:phosphorelay response regulator activity"/>
    <property type="evidence" value="ECO:0007669"/>
    <property type="project" value="TreeGrafter"/>
</dbReference>
<dbReference type="OrthoDB" id="9793299at2"/>
<feature type="domain" description="Response regulatory" evidence="17">
    <location>
        <begin position="8"/>
        <end position="126"/>
    </location>
</feature>
<dbReference type="Gene3D" id="1.10.10.10">
    <property type="entry name" value="Winged helix-like DNA-binding domain superfamily/Winged helix DNA-binding domain"/>
    <property type="match status" value="1"/>
</dbReference>
<feature type="modified residue" description="4-aspartylphosphate" evidence="16">
    <location>
        <position position="59"/>
    </location>
</feature>
<evidence type="ECO:0000256" key="1">
    <source>
        <dbReference type="ARBA" id="ARBA00004496"/>
    </source>
</evidence>
<evidence type="ECO:0000256" key="7">
    <source>
        <dbReference type="ARBA" id="ARBA00022969"/>
    </source>
</evidence>
<evidence type="ECO:0000256" key="15">
    <source>
        <dbReference type="PIRSR" id="PIRSR002937-1"/>
    </source>
</evidence>
<dbReference type="PIRSF" id="PIRSF002937">
    <property type="entry name" value="Res_reg_Spo0A"/>
    <property type="match status" value="1"/>
</dbReference>
<feature type="binding site" evidence="15">
    <location>
        <position position="13"/>
    </location>
    <ligand>
        <name>Ca(2+)</name>
        <dbReference type="ChEBI" id="CHEBI:29108"/>
    </ligand>
</feature>
<dbReference type="GO" id="GO:0051606">
    <property type="term" value="P:detection of stimulus"/>
    <property type="evidence" value="ECO:0007669"/>
    <property type="project" value="UniProtKB-UniRule"/>
</dbReference>
<dbReference type="SUPFAM" id="SSF46894">
    <property type="entry name" value="C-terminal effector domain of the bipartite response regulators"/>
    <property type="match status" value="1"/>
</dbReference>
<keyword evidence="9 14" id="KW-0805">Transcription regulation</keyword>
<dbReference type="GO" id="GO:0005829">
    <property type="term" value="C:cytosol"/>
    <property type="evidence" value="ECO:0007669"/>
    <property type="project" value="TreeGrafter"/>
</dbReference>
<dbReference type="InterPro" id="IPR011006">
    <property type="entry name" value="CheY-like_superfamily"/>
</dbReference>
<keyword evidence="14 15" id="KW-0479">Metal-binding</keyword>
<keyword evidence="7 14" id="KW-0749">Sporulation</keyword>
<dbReference type="GO" id="GO:0003700">
    <property type="term" value="F:DNA-binding transcription factor activity"/>
    <property type="evidence" value="ECO:0007669"/>
    <property type="project" value="InterPro"/>
</dbReference>
<dbReference type="GO" id="GO:0000976">
    <property type="term" value="F:transcription cis-regulatory region binding"/>
    <property type="evidence" value="ECO:0007669"/>
    <property type="project" value="TreeGrafter"/>
</dbReference>
<dbReference type="STRING" id="1121331.SAMN02745248_00610"/>
<dbReference type="RefSeq" id="WP_072902198.1">
    <property type="nucleotide sequence ID" value="NZ_FRAD01000005.1"/>
</dbReference>
<evidence type="ECO:0000256" key="10">
    <source>
        <dbReference type="ARBA" id="ARBA00023125"/>
    </source>
</evidence>
<dbReference type="GO" id="GO:0032993">
    <property type="term" value="C:protein-DNA complex"/>
    <property type="evidence" value="ECO:0007669"/>
    <property type="project" value="TreeGrafter"/>
</dbReference>
<name>A0A1M6L3P9_9CLOT</name>
<dbReference type="CDD" id="cd17561">
    <property type="entry name" value="REC_Spo0A"/>
    <property type="match status" value="1"/>
</dbReference>
<dbReference type="PANTHER" id="PTHR48111:SF1">
    <property type="entry name" value="TWO-COMPONENT RESPONSE REGULATOR ORR33"/>
    <property type="match status" value="1"/>
</dbReference>
<dbReference type="EMBL" id="FRAD01000005">
    <property type="protein sequence ID" value="SHJ65838.1"/>
    <property type="molecule type" value="Genomic_DNA"/>
</dbReference>
<dbReference type="PANTHER" id="PTHR48111">
    <property type="entry name" value="REGULATOR OF RPOS"/>
    <property type="match status" value="1"/>
</dbReference>
<dbReference type="InterPro" id="IPR039420">
    <property type="entry name" value="WalR-like"/>
</dbReference>
<dbReference type="Pfam" id="PF00072">
    <property type="entry name" value="Response_reg"/>
    <property type="match status" value="1"/>
</dbReference>
<dbReference type="SUPFAM" id="SSF52172">
    <property type="entry name" value="CheY-like"/>
    <property type="match status" value="1"/>
</dbReference>